<sequence>MNLLSFVKAVLVCVWILPLAIHLDSRRVAADLDPHQNGLTQALPDNTITLTFDEPQIPLNQSVDGTVLLNRDGDPIPPLSFSYDAAKPVSQTLWFSQDFLNNRRADFETPVLEPADNESVLTLDFGEPVDRVRFEYELQGLPKGRDAVYRVEAYDPLGTLVGSWSRELDGTFQQFEDTMDYDSNVPFSRLQMRFETDRFAGEAIAVGDLSFVPAREPDPTWFDTIWVALIVFVMGVMLLVMRNRRVGRI</sequence>
<feature type="transmembrane region" description="Helical" evidence="1">
    <location>
        <begin position="221"/>
        <end position="241"/>
    </location>
</feature>
<keyword evidence="3" id="KW-1185">Reference proteome</keyword>
<protein>
    <recommendedName>
        <fullName evidence="4">Transmembrane protein</fullName>
    </recommendedName>
</protein>
<dbReference type="RefSeq" id="WP_207861296.1">
    <property type="nucleotide sequence ID" value="NZ_JAFREP010000023.1"/>
</dbReference>
<dbReference type="Proteomes" id="UP000664417">
    <property type="component" value="Unassembled WGS sequence"/>
</dbReference>
<evidence type="ECO:0000256" key="1">
    <source>
        <dbReference type="SAM" id="Phobius"/>
    </source>
</evidence>
<reference evidence="2" key="1">
    <citation type="submission" date="2021-03" db="EMBL/GenBank/DDBJ databases">
        <authorList>
            <person name="Wang G."/>
        </authorList>
    </citation>
    <scope>NUCLEOTIDE SEQUENCE</scope>
    <source>
        <strain evidence="2">KCTC 12899</strain>
    </source>
</reference>
<keyword evidence="1" id="KW-0472">Membrane</keyword>
<comment type="caution">
    <text evidence="2">The sequence shown here is derived from an EMBL/GenBank/DDBJ whole genome shotgun (WGS) entry which is preliminary data.</text>
</comment>
<keyword evidence="1" id="KW-0812">Transmembrane</keyword>
<evidence type="ECO:0008006" key="4">
    <source>
        <dbReference type="Google" id="ProtNLM"/>
    </source>
</evidence>
<name>A0A8J7Q6C4_9BACT</name>
<accession>A0A8J7Q6C4</accession>
<gene>
    <name evidence="2" type="ORF">J3U88_22770</name>
</gene>
<proteinExistence type="predicted"/>
<evidence type="ECO:0000313" key="2">
    <source>
        <dbReference type="EMBL" id="MBO1321322.1"/>
    </source>
</evidence>
<dbReference type="AlphaFoldDB" id="A0A8J7Q6C4"/>
<dbReference type="EMBL" id="JAFREP010000023">
    <property type="protein sequence ID" value="MBO1321322.1"/>
    <property type="molecule type" value="Genomic_DNA"/>
</dbReference>
<keyword evidence="1" id="KW-1133">Transmembrane helix</keyword>
<organism evidence="2 3">
    <name type="scientific">Acanthopleuribacter pedis</name>
    <dbReference type="NCBI Taxonomy" id="442870"/>
    <lineage>
        <taxon>Bacteria</taxon>
        <taxon>Pseudomonadati</taxon>
        <taxon>Acidobacteriota</taxon>
        <taxon>Holophagae</taxon>
        <taxon>Acanthopleuribacterales</taxon>
        <taxon>Acanthopleuribacteraceae</taxon>
        <taxon>Acanthopleuribacter</taxon>
    </lineage>
</organism>
<evidence type="ECO:0000313" key="3">
    <source>
        <dbReference type="Proteomes" id="UP000664417"/>
    </source>
</evidence>